<dbReference type="Gene3D" id="3.10.20.30">
    <property type="match status" value="1"/>
</dbReference>
<evidence type="ECO:0000256" key="6">
    <source>
        <dbReference type="ARBA" id="ARBA00034078"/>
    </source>
</evidence>
<dbReference type="GO" id="GO:0009055">
    <property type="term" value="F:electron transfer activity"/>
    <property type="evidence" value="ECO:0007669"/>
    <property type="project" value="TreeGrafter"/>
</dbReference>
<dbReference type="PROSITE" id="PS00814">
    <property type="entry name" value="ADX"/>
    <property type="match status" value="1"/>
</dbReference>
<dbReference type="CDD" id="cd00207">
    <property type="entry name" value="fer2"/>
    <property type="match status" value="1"/>
</dbReference>
<dbReference type="InterPro" id="IPR018298">
    <property type="entry name" value="Adrenodoxin_Fe-S_BS"/>
</dbReference>
<evidence type="ECO:0000256" key="5">
    <source>
        <dbReference type="ARBA" id="ARBA00023014"/>
    </source>
</evidence>
<proteinExistence type="inferred from homology"/>
<evidence type="ECO:0000256" key="2">
    <source>
        <dbReference type="ARBA" id="ARBA00022714"/>
    </source>
</evidence>
<evidence type="ECO:0000256" key="3">
    <source>
        <dbReference type="ARBA" id="ARBA00022723"/>
    </source>
</evidence>
<dbReference type="GO" id="GO:0051537">
    <property type="term" value="F:2 iron, 2 sulfur cluster binding"/>
    <property type="evidence" value="ECO:0007669"/>
    <property type="project" value="UniProtKB-KW"/>
</dbReference>
<dbReference type="InterPro" id="IPR001041">
    <property type="entry name" value="2Fe-2S_ferredoxin-type"/>
</dbReference>
<keyword evidence="4" id="KW-0408">Iron</keyword>
<dbReference type="AlphaFoldDB" id="A0A4R1I1L7"/>
<dbReference type="Proteomes" id="UP000295560">
    <property type="component" value="Unassembled WGS sequence"/>
</dbReference>
<name>A0A4R1I1L7_PSEEN</name>
<evidence type="ECO:0000256" key="4">
    <source>
        <dbReference type="ARBA" id="ARBA00023004"/>
    </source>
</evidence>
<dbReference type="PANTHER" id="PTHR23426:SF65">
    <property type="entry name" value="FERREDOXIN-2, MITOCHONDRIAL"/>
    <property type="match status" value="1"/>
</dbReference>
<dbReference type="EMBL" id="SMFZ01000001">
    <property type="protein sequence ID" value="TCK26339.1"/>
    <property type="molecule type" value="Genomic_DNA"/>
</dbReference>
<comment type="cofactor">
    <cofactor evidence="6">
        <name>[2Fe-2S] cluster</name>
        <dbReference type="ChEBI" id="CHEBI:190135"/>
    </cofactor>
</comment>
<dbReference type="SUPFAM" id="SSF54292">
    <property type="entry name" value="2Fe-2S ferredoxin-like"/>
    <property type="match status" value="1"/>
</dbReference>
<dbReference type="PRINTS" id="PR00355">
    <property type="entry name" value="ADRENODOXIN"/>
</dbReference>
<keyword evidence="2" id="KW-0001">2Fe-2S</keyword>
<dbReference type="InterPro" id="IPR036010">
    <property type="entry name" value="2Fe-2S_ferredoxin-like_sf"/>
</dbReference>
<dbReference type="GO" id="GO:0046872">
    <property type="term" value="F:metal ion binding"/>
    <property type="evidence" value="ECO:0007669"/>
    <property type="project" value="UniProtKB-KW"/>
</dbReference>
<dbReference type="InterPro" id="IPR001055">
    <property type="entry name" value="Adrenodoxin-like"/>
</dbReference>
<keyword evidence="3" id="KW-0479">Metal-binding</keyword>
<evidence type="ECO:0000259" key="7">
    <source>
        <dbReference type="PROSITE" id="PS51085"/>
    </source>
</evidence>
<evidence type="ECO:0000313" key="8">
    <source>
        <dbReference type="EMBL" id="TCK26339.1"/>
    </source>
</evidence>
<dbReference type="PROSITE" id="PS51085">
    <property type="entry name" value="2FE2S_FER_2"/>
    <property type="match status" value="1"/>
</dbReference>
<sequence length="119" mass="12728">MAHEHPPRFEEPAIPQVIYTVPDGSVHVVDVPVGQSVMDGSVRNNLPGIVAECGGSCSCATCHVHVDDEFADLLGEPGDEETDLLEFLDGADRRSRLSCQLVVTEQCEGLRVCVPEGNG</sequence>
<reference evidence="8 9" key="1">
    <citation type="submission" date="2019-03" db="EMBL/GenBank/DDBJ databases">
        <title>Sequencing the genomes of 1000 actinobacteria strains.</title>
        <authorList>
            <person name="Klenk H.-P."/>
        </authorList>
    </citation>
    <scope>NUCLEOTIDE SEQUENCE [LARGE SCALE GENOMIC DNA]</scope>
    <source>
        <strain evidence="8 9">DSM 44969</strain>
    </source>
</reference>
<comment type="similarity">
    <text evidence="1">Belongs to the adrenodoxin/putidaredoxin family.</text>
</comment>
<dbReference type="PANTHER" id="PTHR23426">
    <property type="entry name" value="FERREDOXIN/ADRENODOXIN"/>
    <property type="match status" value="1"/>
</dbReference>
<dbReference type="Pfam" id="PF00111">
    <property type="entry name" value="Fer2"/>
    <property type="match status" value="1"/>
</dbReference>
<dbReference type="RefSeq" id="WP_243653381.1">
    <property type="nucleotide sequence ID" value="NZ_SMFZ01000001.1"/>
</dbReference>
<feature type="domain" description="2Fe-2S ferredoxin-type" evidence="7">
    <location>
        <begin position="15"/>
        <end position="118"/>
    </location>
</feature>
<dbReference type="GO" id="GO:0140647">
    <property type="term" value="P:P450-containing electron transport chain"/>
    <property type="evidence" value="ECO:0007669"/>
    <property type="project" value="InterPro"/>
</dbReference>
<protein>
    <submittedName>
        <fullName evidence="8">2Fe-2S ferredoxin</fullName>
    </submittedName>
</protein>
<gene>
    <name evidence="8" type="ORF">EV378_2170</name>
</gene>
<keyword evidence="9" id="KW-1185">Reference proteome</keyword>
<accession>A0A4R1I1L7</accession>
<organism evidence="8 9">
    <name type="scientific">Pseudonocardia endophytica</name>
    <dbReference type="NCBI Taxonomy" id="401976"/>
    <lineage>
        <taxon>Bacteria</taxon>
        <taxon>Bacillati</taxon>
        <taxon>Actinomycetota</taxon>
        <taxon>Actinomycetes</taxon>
        <taxon>Pseudonocardiales</taxon>
        <taxon>Pseudonocardiaceae</taxon>
        <taxon>Pseudonocardia</taxon>
    </lineage>
</organism>
<comment type="caution">
    <text evidence="8">The sequence shown here is derived from an EMBL/GenBank/DDBJ whole genome shotgun (WGS) entry which is preliminary data.</text>
</comment>
<keyword evidence="5" id="KW-0411">Iron-sulfur</keyword>
<dbReference type="InterPro" id="IPR012675">
    <property type="entry name" value="Beta-grasp_dom_sf"/>
</dbReference>
<evidence type="ECO:0000313" key="9">
    <source>
        <dbReference type="Proteomes" id="UP000295560"/>
    </source>
</evidence>
<evidence type="ECO:0000256" key="1">
    <source>
        <dbReference type="ARBA" id="ARBA00010914"/>
    </source>
</evidence>